<sequence length="1102" mass="125687">MATNISSNAVLKYEERLPLVYVQLEKFTDLNMPPSNWLNDNMAGRFSNFSTKKRKSFDCTSLLMAEKYPKCIEEVDVVSSAEHIKKLLKISFSSSQVSMSVHRIGKALLLNDFDIPTYLHSHIGEKNIKPWNWLYDLYSAETQKTEFLPKKRNKELSHLEIMQSKFMYYSISENEEKVPSDTLADKQLQSVTENTTNLTSSFQRDVLWKFEDITMLVGSDLPIFGRGKYPAVSLRLHESSKPISVLTGIDYWLDNLMCNVPELIMCYHLNGIVQKYEQFKTSELPNLEGSSFSPKVICDVAQNILSFLKSNCTKEGHTYWLFKSRKDDVVKLYDLTSIGSGEGHKDPFKVSVAMLLYRIARNMYNSQDYDDKNDLKLVEMLESCICLISNENEPTLTFDAGYLLSQLYSNSLLKNKEHNDESDSESSFEDDENDSENEKVTAPVTISPVSTISVKMMCSSSSKAKKPTLPPKPMPPISLETKCKKAIVHIASSLSLLSKMSNYAIPSSKNTDAKLLLYNNDNDKDTQPLTLINQTVVEQTRDIKDDVNSRDNLLKLAILNYVALVDIYISKRKFGHGLRFIKLSFLCHSCMQQKSMVVNGFVKLIMYYADILTIMSKGNINISSEMEDFYAMNEHDLKISNIASYEESVHINKESKIDVESIQNCFKLKEEALLVLSAELYEEALLKAGGNAKTNVTFGNENVTQIVDLTRRLGNIRNELGVMYMNQAAGMAKLYGYPMDSEIQLWRKSLSFLEQSVQAFNIVNDKENLALVYSNSGKLMYLCAQVYGNISKESPNDIRGQFTQEEKTYFGKAFEYYNKALSILQKRDYSSVIWENISMELSGCYFNMGCLIQDHAPLKSNAEENIIKDVSSAFMKALQFSEPLLLGSSDKNQVLLRVGAIHHRLGSLYHHMLRNQISDSDKKSYRSLAELHYKKFHQVLSAEHFPLQVLQVIVESIALYDYLLQQHHSWKYLKIKFNILNENTQLITCLQNLLIKVSDTKPKICDAVIDIDELMKLSCIVYNQLSSTFKDTIVMSKKMKRLEGLEINALKSCFEIILRNSIIDDTSITTMLEKLLLILSKISEKILNKSLHNIDLNETSHS</sequence>
<feature type="compositionally biased region" description="Acidic residues" evidence="1">
    <location>
        <begin position="422"/>
        <end position="435"/>
    </location>
</feature>
<protein>
    <submittedName>
        <fullName evidence="5">Erythroid differentiation-related factor 1-like</fullName>
    </submittedName>
</protein>
<dbReference type="InterPro" id="IPR056582">
    <property type="entry name" value="EDRF1_N"/>
</dbReference>
<evidence type="ECO:0000259" key="2">
    <source>
        <dbReference type="Pfam" id="PF23723"/>
    </source>
</evidence>
<dbReference type="Pfam" id="PF23788">
    <property type="entry name" value="EDRF1_N"/>
    <property type="match status" value="1"/>
</dbReference>
<reference evidence="5" key="1">
    <citation type="submission" date="2025-08" db="UniProtKB">
        <authorList>
            <consortium name="RefSeq"/>
        </authorList>
    </citation>
    <scope>IDENTIFICATION</scope>
</reference>
<proteinExistence type="predicted"/>
<evidence type="ECO:0000313" key="4">
    <source>
        <dbReference type="Proteomes" id="UP001652625"/>
    </source>
</evidence>
<evidence type="ECO:0000259" key="3">
    <source>
        <dbReference type="Pfam" id="PF23788"/>
    </source>
</evidence>
<feature type="region of interest" description="Disordered" evidence="1">
    <location>
        <begin position="416"/>
        <end position="443"/>
    </location>
</feature>
<dbReference type="Proteomes" id="UP001652625">
    <property type="component" value="Chromosome 05"/>
</dbReference>
<accession>A0ABM4BVY8</accession>
<organism evidence="4 5">
    <name type="scientific">Hydra vulgaris</name>
    <name type="common">Hydra</name>
    <name type="synonym">Hydra attenuata</name>
    <dbReference type="NCBI Taxonomy" id="6087"/>
    <lineage>
        <taxon>Eukaryota</taxon>
        <taxon>Metazoa</taxon>
        <taxon>Cnidaria</taxon>
        <taxon>Hydrozoa</taxon>
        <taxon>Hydroidolina</taxon>
        <taxon>Anthoathecata</taxon>
        <taxon>Aplanulata</taxon>
        <taxon>Hydridae</taxon>
        <taxon>Hydra</taxon>
    </lineage>
</organism>
<evidence type="ECO:0000256" key="1">
    <source>
        <dbReference type="SAM" id="MobiDB-lite"/>
    </source>
</evidence>
<dbReference type="PANTHER" id="PTHR15000">
    <property type="entry name" value="ERYTHROID DIFFERENTIATION-RELATED FACTOR 1"/>
    <property type="match status" value="1"/>
</dbReference>
<dbReference type="Pfam" id="PF23723">
    <property type="entry name" value="TPR_EDRF1"/>
    <property type="match status" value="1"/>
</dbReference>
<dbReference type="Gene3D" id="1.25.40.10">
    <property type="entry name" value="Tetratricopeptide repeat domain"/>
    <property type="match status" value="1"/>
</dbReference>
<dbReference type="PANTHER" id="PTHR15000:SF1">
    <property type="entry name" value="ERYTHROID DIFFERENTIATION-RELATED FACTOR 1"/>
    <property type="match status" value="1"/>
</dbReference>
<feature type="domain" description="EDRF1 N-terminal" evidence="3">
    <location>
        <begin position="192"/>
        <end position="438"/>
    </location>
</feature>
<gene>
    <name evidence="5" type="primary">LOC136071838</name>
</gene>
<dbReference type="InterPro" id="IPR011990">
    <property type="entry name" value="TPR-like_helical_dom_sf"/>
</dbReference>
<evidence type="ECO:0000313" key="5">
    <source>
        <dbReference type="RefSeq" id="XP_065653387.1"/>
    </source>
</evidence>
<name>A0ABM4BVY8_HYDVU</name>
<dbReference type="InterPro" id="IPR056583">
    <property type="entry name" value="EDRF1_TPR"/>
</dbReference>
<dbReference type="RefSeq" id="XP_065653387.1">
    <property type="nucleotide sequence ID" value="XM_065797315.1"/>
</dbReference>
<feature type="domain" description="EDRF1 TPR repeats region" evidence="2">
    <location>
        <begin position="709"/>
        <end position="1084"/>
    </location>
</feature>
<keyword evidence="4" id="KW-1185">Reference proteome</keyword>
<dbReference type="GeneID" id="136071838"/>